<protein>
    <recommendedName>
        <fullName evidence="5 6">Large ribosomal subunit protein uL10</fullName>
    </recommendedName>
</protein>
<comment type="function">
    <text evidence="1 6">Forms part of the ribosomal stalk, playing a central role in the interaction of the ribosome with GTP-bound translation factors.</text>
</comment>
<evidence type="ECO:0000256" key="2">
    <source>
        <dbReference type="ARBA" id="ARBA00008889"/>
    </source>
</evidence>
<evidence type="ECO:0000256" key="6">
    <source>
        <dbReference type="HAMAP-Rule" id="MF_00362"/>
    </source>
</evidence>
<accession>A0A7C0Y8C4</accession>
<dbReference type="PANTHER" id="PTHR11560">
    <property type="entry name" value="39S RIBOSOMAL PROTEIN L10, MITOCHONDRIAL"/>
    <property type="match status" value="1"/>
</dbReference>
<name>A0A7C0Y8C4_9BACT</name>
<evidence type="ECO:0000256" key="4">
    <source>
        <dbReference type="ARBA" id="ARBA00023274"/>
    </source>
</evidence>
<dbReference type="InterPro" id="IPR001790">
    <property type="entry name" value="Ribosomal_uL10"/>
</dbReference>
<keyword evidence="7" id="KW-1133">Transmembrane helix</keyword>
<feature type="transmembrane region" description="Helical" evidence="7">
    <location>
        <begin position="141"/>
        <end position="162"/>
    </location>
</feature>
<dbReference type="NCBIfam" id="NF000955">
    <property type="entry name" value="PRK00099.1-1"/>
    <property type="match status" value="1"/>
</dbReference>
<reference evidence="8" key="1">
    <citation type="journal article" date="2020" name="mSystems">
        <title>Genome- and Community-Level Interaction Insights into Carbon Utilization and Element Cycling Functions of Hydrothermarchaeota in Hydrothermal Sediment.</title>
        <authorList>
            <person name="Zhou Z."/>
            <person name="Liu Y."/>
            <person name="Xu W."/>
            <person name="Pan J."/>
            <person name="Luo Z.H."/>
            <person name="Li M."/>
        </authorList>
    </citation>
    <scope>NUCLEOTIDE SEQUENCE [LARGE SCALE GENOMIC DNA]</scope>
    <source>
        <strain evidence="8">HyVt-115</strain>
    </source>
</reference>
<keyword evidence="7" id="KW-0812">Transmembrane</keyword>
<dbReference type="InterPro" id="IPR047865">
    <property type="entry name" value="Ribosomal_uL10_bac_type"/>
</dbReference>
<gene>
    <name evidence="6" type="primary">rplJ</name>
    <name evidence="8" type="ORF">ENF32_00295</name>
</gene>
<keyword evidence="6" id="KW-0699">rRNA-binding</keyword>
<dbReference type="GO" id="GO:0003735">
    <property type="term" value="F:structural constituent of ribosome"/>
    <property type="evidence" value="ECO:0007669"/>
    <property type="project" value="InterPro"/>
</dbReference>
<evidence type="ECO:0000256" key="3">
    <source>
        <dbReference type="ARBA" id="ARBA00022980"/>
    </source>
</evidence>
<dbReference type="Proteomes" id="UP000885690">
    <property type="component" value="Unassembled WGS sequence"/>
</dbReference>
<keyword evidence="7" id="KW-0472">Membrane</keyword>
<dbReference type="CDD" id="cd05797">
    <property type="entry name" value="Ribosomal_L10"/>
    <property type="match status" value="1"/>
</dbReference>
<keyword evidence="3 6" id="KW-0689">Ribosomal protein</keyword>
<comment type="subunit">
    <text evidence="6">Part of the ribosomal stalk of the 50S ribosomal subunit. The N-terminus interacts with L11 and the large rRNA to form the base of the stalk. The C-terminus forms an elongated spine to which L12 dimers bind in a sequential fashion forming a multimeric L10(L12)X complex.</text>
</comment>
<dbReference type="HAMAP" id="MF_00362">
    <property type="entry name" value="Ribosomal_uL10"/>
    <property type="match status" value="1"/>
</dbReference>
<dbReference type="InterPro" id="IPR002363">
    <property type="entry name" value="Ribosomal_uL10_CS_bac"/>
</dbReference>
<keyword evidence="4 6" id="KW-0687">Ribonucleoprotein</keyword>
<dbReference type="InterPro" id="IPR022973">
    <property type="entry name" value="Ribosomal_uL10_bac"/>
</dbReference>
<dbReference type="GO" id="GO:0070180">
    <property type="term" value="F:large ribosomal subunit rRNA binding"/>
    <property type="evidence" value="ECO:0007669"/>
    <property type="project" value="UniProtKB-UniRule"/>
</dbReference>
<keyword evidence="6" id="KW-0694">RNA-binding</keyword>
<comment type="caution">
    <text evidence="8">The sequence shown here is derived from an EMBL/GenBank/DDBJ whole genome shotgun (WGS) entry which is preliminary data.</text>
</comment>
<evidence type="ECO:0000256" key="7">
    <source>
        <dbReference type="SAM" id="Phobius"/>
    </source>
</evidence>
<dbReference type="Pfam" id="PF00466">
    <property type="entry name" value="Ribosomal_L10"/>
    <property type="match status" value="1"/>
</dbReference>
<evidence type="ECO:0000256" key="1">
    <source>
        <dbReference type="ARBA" id="ARBA00002633"/>
    </source>
</evidence>
<dbReference type="AlphaFoldDB" id="A0A7C0Y8C4"/>
<proteinExistence type="inferred from homology"/>
<evidence type="ECO:0000256" key="5">
    <source>
        <dbReference type="ARBA" id="ARBA00035202"/>
    </source>
</evidence>
<dbReference type="InterPro" id="IPR043141">
    <property type="entry name" value="Ribosomal_uL10-like_sf"/>
</dbReference>
<dbReference type="PROSITE" id="PS01109">
    <property type="entry name" value="RIBOSOMAL_L10"/>
    <property type="match status" value="1"/>
</dbReference>
<dbReference type="EMBL" id="DQWS01000012">
    <property type="protein sequence ID" value="HDD52497.1"/>
    <property type="molecule type" value="Genomic_DNA"/>
</dbReference>
<dbReference type="Gene3D" id="3.30.70.1730">
    <property type="match status" value="1"/>
</dbReference>
<dbReference type="GO" id="GO:0015934">
    <property type="term" value="C:large ribosomal subunit"/>
    <property type="evidence" value="ECO:0007669"/>
    <property type="project" value="InterPro"/>
</dbReference>
<comment type="similarity">
    <text evidence="2 6">Belongs to the universal ribosomal protein uL10 family.</text>
</comment>
<dbReference type="GO" id="GO:0006412">
    <property type="term" value="P:translation"/>
    <property type="evidence" value="ECO:0007669"/>
    <property type="project" value="UniProtKB-UniRule"/>
</dbReference>
<organism evidence="8">
    <name type="scientific">Thermosulfidibacter takaii</name>
    <dbReference type="NCBI Taxonomy" id="412593"/>
    <lineage>
        <taxon>Bacteria</taxon>
        <taxon>Pseudomonadati</taxon>
        <taxon>Thermosulfidibacterota</taxon>
        <taxon>Thermosulfidibacteria</taxon>
        <taxon>Thermosulfidibacterales</taxon>
        <taxon>Thermosulfidibacteraceae</taxon>
    </lineage>
</organism>
<sequence>MAEVVETRRSTLAKKQALVDGIRDKLEASQAVILVDYCGLTAEQMSNLRRRLKEKDSELRVVKNTLALRASESTALAQALDLFKGPTAFVFGYKDPVETAKVLVKFSKEAEQLKLKGGLIEGKVYGAEGVDAMSRLPSREVLLATLLATFNASIAGFVNVLAANLRGLVTVLNAIKDKREKEA</sequence>
<dbReference type="SUPFAM" id="SSF160369">
    <property type="entry name" value="Ribosomal protein L10-like"/>
    <property type="match status" value="1"/>
</dbReference>
<evidence type="ECO:0000313" key="8">
    <source>
        <dbReference type="EMBL" id="HDD52497.1"/>
    </source>
</evidence>
<dbReference type="Gene3D" id="6.10.250.290">
    <property type="match status" value="1"/>
</dbReference>